<sequence length="235" mass="26015">MIKQTPGKIFLADQRGLTETSRFRRYSTFNFGGYAHEHKAPFGRLHAVNEETLGGGQHLEFRADRDTHVLLIPVTGELLVSLPTQENAVVEVETMHLLTVPAGSTIRLRNPYASELVTFLHLWVQTNAPVTTISSQQYVFGLSSSGGQLAEAAAPQQASMPVPFSVYLGRFAGRQEVVYQLPRKSSFFAYVLAGAFEAEGRLLHEKDSLALWETDEIELEALSNNALLLVLELKS</sequence>
<evidence type="ECO:0000313" key="2">
    <source>
        <dbReference type="EMBL" id="MBO0356932.1"/>
    </source>
</evidence>
<dbReference type="InterPro" id="IPR014710">
    <property type="entry name" value="RmlC-like_jellyroll"/>
</dbReference>
<gene>
    <name evidence="2" type="ORF">J0X19_03155</name>
</gene>
<dbReference type="Pfam" id="PF17954">
    <property type="entry name" value="Pirin_C_2"/>
    <property type="match status" value="1"/>
</dbReference>
<keyword evidence="3" id="KW-1185">Reference proteome</keyword>
<protein>
    <recommendedName>
        <fullName evidence="1">Quercetin 2,3-dioxygenase C-terminal cupin domain-containing protein</fullName>
    </recommendedName>
</protein>
<comment type="caution">
    <text evidence="2">The sequence shown here is derived from an EMBL/GenBank/DDBJ whole genome shotgun (WGS) entry which is preliminary data.</text>
</comment>
<dbReference type="Proteomes" id="UP000664144">
    <property type="component" value="Unassembled WGS sequence"/>
</dbReference>
<evidence type="ECO:0000313" key="3">
    <source>
        <dbReference type="Proteomes" id="UP000664144"/>
    </source>
</evidence>
<dbReference type="InterPro" id="IPR011051">
    <property type="entry name" value="RmlC_Cupin_sf"/>
</dbReference>
<name>A0A939EUX2_9BACT</name>
<dbReference type="SUPFAM" id="SSF51182">
    <property type="entry name" value="RmlC-like cupins"/>
    <property type="match status" value="1"/>
</dbReference>
<dbReference type="AlphaFoldDB" id="A0A939EUX2"/>
<dbReference type="EMBL" id="JAFLQZ010000002">
    <property type="protein sequence ID" value="MBO0356932.1"/>
    <property type="molecule type" value="Genomic_DNA"/>
</dbReference>
<dbReference type="PANTHER" id="PTHR43212:SF3">
    <property type="entry name" value="QUERCETIN 2,3-DIOXYGENASE"/>
    <property type="match status" value="1"/>
</dbReference>
<dbReference type="InterPro" id="IPR012093">
    <property type="entry name" value="Pirin"/>
</dbReference>
<accession>A0A939EUX2</accession>
<dbReference type="InterPro" id="IPR041602">
    <property type="entry name" value="Quercetinase_C"/>
</dbReference>
<proteinExistence type="predicted"/>
<dbReference type="Gene3D" id="2.60.120.10">
    <property type="entry name" value="Jelly Rolls"/>
    <property type="match status" value="2"/>
</dbReference>
<evidence type="ECO:0000259" key="1">
    <source>
        <dbReference type="Pfam" id="PF17954"/>
    </source>
</evidence>
<feature type="domain" description="Quercetin 2,3-dioxygenase C-terminal cupin" evidence="1">
    <location>
        <begin position="165"/>
        <end position="231"/>
    </location>
</feature>
<reference evidence="2" key="1">
    <citation type="submission" date="2021-03" db="EMBL/GenBank/DDBJ databases">
        <authorList>
            <person name="Kim M.K."/>
        </authorList>
    </citation>
    <scope>NUCLEOTIDE SEQUENCE</scope>
    <source>
        <strain evidence="2">BT186</strain>
    </source>
</reference>
<organism evidence="2 3">
    <name type="scientific">Hymenobacter telluris</name>
    <dbReference type="NCBI Taxonomy" id="2816474"/>
    <lineage>
        <taxon>Bacteria</taxon>
        <taxon>Pseudomonadati</taxon>
        <taxon>Bacteroidota</taxon>
        <taxon>Cytophagia</taxon>
        <taxon>Cytophagales</taxon>
        <taxon>Hymenobacteraceae</taxon>
        <taxon>Hymenobacter</taxon>
    </lineage>
</organism>
<dbReference type="PANTHER" id="PTHR43212">
    <property type="entry name" value="QUERCETIN 2,3-DIOXYGENASE"/>
    <property type="match status" value="1"/>
</dbReference>
<dbReference type="RefSeq" id="WP_206981010.1">
    <property type="nucleotide sequence ID" value="NZ_JAFLQZ010000002.1"/>
</dbReference>